<keyword evidence="1" id="KW-1133">Transmembrane helix</keyword>
<keyword evidence="1" id="KW-0812">Transmembrane</keyword>
<name>A0A6P6Y5Q1_DERPT</name>
<accession>A0A6P6Y5Q1</accession>
<dbReference type="RefSeq" id="XP_027200723.1">
    <property type="nucleotide sequence ID" value="XM_027344922.1"/>
</dbReference>
<gene>
    <name evidence="3" type="primary">LOC113794784</name>
</gene>
<proteinExistence type="predicted"/>
<dbReference type="AlphaFoldDB" id="A0A6P6Y5Q1"/>
<keyword evidence="1" id="KW-0472">Membrane</keyword>
<evidence type="ECO:0000256" key="1">
    <source>
        <dbReference type="SAM" id="Phobius"/>
    </source>
</evidence>
<protein>
    <submittedName>
        <fullName evidence="3">Uncharacterized protein LOC113794784</fullName>
    </submittedName>
</protein>
<feature type="transmembrane region" description="Helical" evidence="1">
    <location>
        <begin position="86"/>
        <end position="105"/>
    </location>
</feature>
<feature type="transmembrane region" description="Helical" evidence="1">
    <location>
        <begin position="111"/>
        <end position="132"/>
    </location>
</feature>
<feature type="transmembrane region" description="Helical" evidence="1">
    <location>
        <begin position="12"/>
        <end position="34"/>
    </location>
</feature>
<keyword evidence="2" id="KW-1185">Reference proteome</keyword>
<dbReference type="KEGG" id="dpte:113794784"/>
<dbReference type="Proteomes" id="UP000515146">
    <property type="component" value="Unplaced"/>
</dbReference>
<evidence type="ECO:0000313" key="2">
    <source>
        <dbReference type="Proteomes" id="UP000515146"/>
    </source>
</evidence>
<organism evidence="2 3">
    <name type="scientific">Dermatophagoides pteronyssinus</name>
    <name type="common">European house dust mite</name>
    <dbReference type="NCBI Taxonomy" id="6956"/>
    <lineage>
        <taxon>Eukaryota</taxon>
        <taxon>Metazoa</taxon>
        <taxon>Ecdysozoa</taxon>
        <taxon>Arthropoda</taxon>
        <taxon>Chelicerata</taxon>
        <taxon>Arachnida</taxon>
        <taxon>Acari</taxon>
        <taxon>Acariformes</taxon>
        <taxon>Sarcoptiformes</taxon>
        <taxon>Astigmata</taxon>
        <taxon>Psoroptidia</taxon>
        <taxon>Analgoidea</taxon>
        <taxon>Pyroglyphidae</taxon>
        <taxon>Dermatophagoidinae</taxon>
        <taxon>Dermatophagoides</taxon>
    </lineage>
</organism>
<feature type="transmembrane region" description="Helical" evidence="1">
    <location>
        <begin position="54"/>
        <end position="79"/>
    </location>
</feature>
<dbReference type="InParanoid" id="A0A6P6Y5Q1"/>
<reference evidence="3" key="1">
    <citation type="submission" date="2025-08" db="UniProtKB">
        <authorList>
            <consortium name="RefSeq"/>
        </authorList>
    </citation>
    <scope>IDENTIFICATION</scope>
    <source>
        <strain evidence="3">Airmid</strain>
    </source>
</reference>
<evidence type="ECO:0000313" key="3">
    <source>
        <dbReference type="RefSeq" id="XP_027200723.1"/>
    </source>
</evidence>
<sequence>MERPPGFLCKKYTIIFLTLLSIIIALSTFVTVVVSDDELAKKVHEQHPEIPVEYAKRTLIIVTSVMCSIAIAFSFIGMFGALQESYALSVIYLTLTFIDFMTTMTMTDFRLFFWINVTVHVIVLFILASFIMDLRNLMKRQHSINPLDSVE</sequence>